<dbReference type="AlphaFoldDB" id="A0AAJ0B5T2"/>
<comment type="caution">
    <text evidence="2">The sequence shown here is derived from an EMBL/GenBank/DDBJ whole genome shotgun (WGS) entry which is preliminary data.</text>
</comment>
<evidence type="ECO:0000313" key="2">
    <source>
        <dbReference type="EMBL" id="KAK1749901.1"/>
    </source>
</evidence>
<feature type="chain" id="PRO_5042462071" evidence="1">
    <location>
        <begin position="20"/>
        <end position="190"/>
    </location>
</feature>
<dbReference type="EMBL" id="MU839851">
    <property type="protein sequence ID" value="KAK1749901.1"/>
    <property type="molecule type" value="Genomic_DNA"/>
</dbReference>
<keyword evidence="3" id="KW-1185">Reference proteome</keyword>
<protein>
    <submittedName>
        <fullName evidence="2">Uncharacterized protein</fullName>
    </submittedName>
</protein>
<accession>A0AAJ0B5T2</accession>
<sequence>MKFTTALFAVLAPARFVSALQESSSSTAIYDVNIESSALKAPEVLSAVELVLEAIDAIPEDVLLAGDEAANDWLVAHGYRSAVPADSGIVSSRSDLVLSERAIAEPAGTIEVLKCVAEVTKFIASNALPVAKLLKIKKAIKVIGSIKKVAQLLSKITSVNDAKSVGGDALYDIADAIFGFSAVWKACAKV</sequence>
<gene>
    <name evidence="2" type="ORF">QBC47DRAFT_365764</name>
</gene>
<organism evidence="2 3">
    <name type="scientific">Echria macrotheca</name>
    <dbReference type="NCBI Taxonomy" id="438768"/>
    <lineage>
        <taxon>Eukaryota</taxon>
        <taxon>Fungi</taxon>
        <taxon>Dikarya</taxon>
        <taxon>Ascomycota</taxon>
        <taxon>Pezizomycotina</taxon>
        <taxon>Sordariomycetes</taxon>
        <taxon>Sordariomycetidae</taxon>
        <taxon>Sordariales</taxon>
        <taxon>Schizotheciaceae</taxon>
        <taxon>Echria</taxon>
    </lineage>
</organism>
<proteinExistence type="predicted"/>
<keyword evidence="1" id="KW-0732">Signal</keyword>
<name>A0AAJ0B5T2_9PEZI</name>
<feature type="signal peptide" evidence="1">
    <location>
        <begin position="1"/>
        <end position="19"/>
    </location>
</feature>
<evidence type="ECO:0000256" key="1">
    <source>
        <dbReference type="SAM" id="SignalP"/>
    </source>
</evidence>
<dbReference type="Proteomes" id="UP001239445">
    <property type="component" value="Unassembled WGS sequence"/>
</dbReference>
<reference evidence="2" key="1">
    <citation type="submission" date="2023-06" db="EMBL/GenBank/DDBJ databases">
        <title>Genome-scale phylogeny and comparative genomics of the fungal order Sordariales.</title>
        <authorList>
            <consortium name="Lawrence Berkeley National Laboratory"/>
            <person name="Hensen N."/>
            <person name="Bonometti L."/>
            <person name="Westerberg I."/>
            <person name="Brannstrom I.O."/>
            <person name="Guillou S."/>
            <person name="Cros-Aarteil S."/>
            <person name="Calhoun S."/>
            <person name="Haridas S."/>
            <person name="Kuo A."/>
            <person name="Mondo S."/>
            <person name="Pangilinan J."/>
            <person name="Riley R."/>
            <person name="Labutti K."/>
            <person name="Andreopoulos B."/>
            <person name="Lipzen A."/>
            <person name="Chen C."/>
            <person name="Yanf M."/>
            <person name="Daum C."/>
            <person name="Ng V."/>
            <person name="Clum A."/>
            <person name="Steindorff A."/>
            <person name="Ohm R."/>
            <person name="Martin F."/>
            <person name="Silar P."/>
            <person name="Natvig D."/>
            <person name="Lalanne C."/>
            <person name="Gautier V."/>
            <person name="Ament-Velasquez S.L."/>
            <person name="Kruys A."/>
            <person name="Hutchinson M.I."/>
            <person name="Powell A.J."/>
            <person name="Barry K."/>
            <person name="Miller A.N."/>
            <person name="Grigoriev I.V."/>
            <person name="Debuchy R."/>
            <person name="Gladieux P."/>
            <person name="Thoren M.H."/>
            <person name="Johannesson H."/>
        </authorList>
    </citation>
    <scope>NUCLEOTIDE SEQUENCE</scope>
    <source>
        <strain evidence="2">PSN4</strain>
    </source>
</reference>
<evidence type="ECO:0000313" key="3">
    <source>
        <dbReference type="Proteomes" id="UP001239445"/>
    </source>
</evidence>